<gene>
    <name evidence="1" type="ORF">PACLA_8A014715</name>
</gene>
<protein>
    <submittedName>
        <fullName evidence="1">Scavenger receptor cysteine-rich type 1 M130</fullName>
    </submittedName>
</protein>
<keyword evidence="1" id="KW-0675">Receptor</keyword>
<reference evidence="1" key="1">
    <citation type="submission" date="2020-04" db="EMBL/GenBank/DDBJ databases">
        <authorList>
            <person name="Alioto T."/>
            <person name="Alioto T."/>
            <person name="Gomez Garrido J."/>
        </authorList>
    </citation>
    <scope>NUCLEOTIDE SEQUENCE</scope>
    <source>
        <strain evidence="1">A484AB</strain>
    </source>
</reference>
<dbReference type="Proteomes" id="UP001152795">
    <property type="component" value="Unassembled WGS sequence"/>
</dbReference>
<dbReference type="SUPFAM" id="SSF52266">
    <property type="entry name" value="SGNH hydrolase"/>
    <property type="match status" value="1"/>
</dbReference>
<dbReference type="InterPro" id="IPR036514">
    <property type="entry name" value="SGNH_hydro_sf"/>
</dbReference>
<name>A0A7D9K4K2_PARCT</name>
<dbReference type="OrthoDB" id="5982747at2759"/>
<proteinExistence type="predicted"/>
<dbReference type="EMBL" id="CACRXK020027191">
    <property type="protein sequence ID" value="CAB4040742.1"/>
    <property type="molecule type" value="Genomic_DNA"/>
</dbReference>
<keyword evidence="2" id="KW-1185">Reference proteome</keyword>
<feature type="non-terminal residue" evidence="1">
    <location>
        <position position="110"/>
    </location>
</feature>
<dbReference type="Gene3D" id="3.40.50.1110">
    <property type="entry name" value="SGNH hydrolase"/>
    <property type="match status" value="1"/>
</dbReference>
<evidence type="ECO:0000313" key="2">
    <source>
        <dbReference type="Proteomes" id="UP001152795"/>
    </source>
</evidence>
<sequence>MVKHLNPSKLRKSSKRNVQVQTFRGANVADMSYFVKPAISKSPDYLVLHVGTNDLKRQTPQQISTSISMLCQEIKKESPKLKIVISEVIIRSDDPSLGTKVKELNHKLLQ</sequence>
<evidence type="ECO:0000313" key="1">
    <source>
        <dbReference type="EMBL" id="CAB4040742.1"/>
    </source>
</evidence>
<comment type="caution">
    <text evidence="1">The sequence shown here is derived from an EMBL/GenBank/DDBJ whole genome shotgun (WGS) entry which is preliminary data.</text>
</comment>
<organism evidence="1 2">
    <name type="scientific">Paramuricea clavata</name>
    <name type="common">Red gorgonian</name>
    <name type="synonym">Violescent sea-whip</name>
    <dbReference type="NCBI Taxonomy" id="317549"/>
    <lineage>
        <taxon>Eukaryota</taxon>
        <taxon>Metazoa</taxon>
        <taxon>Cnidaria</taxon>
        <taxon>Anthozoa</taxon>
        <taxon>Octocorallia</taxon>
        <taxon>Malacalcyonacea</taxon>
        <taxon>Plexauridae</taxon>
        <taxon>Paramuricea</taxon>
    </lineage>
</organism>
<accession>A0A7D9K4K2</accession>
<dbReference type="AlphaFoldDB" id="A0A7D9K4K2"/>